<dbReference type="Pfam" id="PF13844">
    <property type="entry name" value="Glyco_transf_41"/>
    <property type="match status" value="2"/>
</dbReference>
<evidence type="ECO:0000256" key="8">
    <source>
        <dbReference type="PROSITE-ProRule" id="PRU00339"/>
    </source>
</evidence>
<feature type="repeat" description="TPR" evidence="8">
    <location>
        <begin position="39"/>
        <end position="72"/>
    </location>
</feature>
<dbReference type="PROSITE" id="PS50005">
    <property type="entry name" value="TPR"/>
    <property type="match status" value="1"/>
</dbReference>
<comment type="pathway">
    <text evidence="1">Protein modification; protein glycosylation.</text>
</comment>
<proteinExistence type="inferred from homology"/>
<comment type="similarity">
    <text evidence="2">Belongs to the glycosyltransferase 41 family. O-GlcNAc transferase subfamily.</text>
</comment>
<evidence type="ECO:0000313" key="11">
    <source>
        <dbReference type="Proteomes" id="UP001604335"/>
    </source>
</evidence>
<dbReference type="SUPFAM" id="SSF53756">
    <property type="entry name" value="UDP-Glycosyltransferase/glycogen phosphorylase"/>
    <property type="match status" value="1"/>
</dbReference>
<dbReference type="Gene3D" id="3.40.50.11380">
    <property type="match status" value="1"/>
</dbReference>
<comment type="caution">
    <text evidence="10">The sequence shown here is derived from an EMBL/GenBank/DDBJ whole genome shotgun (WGS) entry which is preliminary data.</text>
</comment>
<dbReference type="InterPro" id="IPR029489">
    <property type="entry name" value="OGT/SEC/SPY_C"/>
</dbReference>
<feature type="domain" description="O-GlcNAc transferase C-terminal" evidence="9">
    <location>
        <begin position="176"/>
        <end position="333"/>
    </location>
</feature>
<reference evidence="11" key="1">
    <citation type="journal article" date="2024" name="Algal Res.">
        <title>Biochemical, toxicological and genomic investigation of a high-biomass producing Limnothrix strain isolated from Italian shallow drinking water reservoir.</title>
        <authorList>
            <person name="Simonazzi M."/>
            <person name="Shishido T.K."/>
            <person name="Delbaje E."/>
            <person name="Wahlsten M."/>
            <person name="Fewer D.P."/>
            <person name="Sivonen K."/>
            <person name="Pezzolesi L."/>
            <person name="Pistocchi R."/>
        </authorList>
    </citation>
    <scope>NUCLEOTIDE SEQUENCE [LARGE SCALE GENOMIC DNA]</scope>
    <source>
        <strain evidence="11">LRLZ20PSL1</strain>
    </source>
</reference>
<keyword evidence="5" id="KW-0808">Transferase</keyword>
<keyword evidence="6" id="KW-0677">Repeat</keyword>
<dbReference type="InterPro" id="IPR051939">
    <property type="entry name" value="Glycosyltr_41/O-GlcNAc_trsf"/>
</dbReference>
<protein>
    <recommendedName>
        <fullName evidence="3">protein O-GlcNAc transferase</fullName>
        <ecNumber evidence="3">2.4.1.255</ecNumber>
    </recommendedName>
</protein>
<name>A0ABW7C8Z2_9CYAN</name>
<dbReference type="PANTHER" id="PTHR44835:SF1">
    <property type="entry name" value="PROTEIN O-GLCNAC TRANSFERASE"/>
    <property type="match status" value="1"/>
</dbReference>
<dbReference type="PANTHER" id="PTHR44835">
    <property type="entry name" value="UDP-N-ACETYLGLUCOSAMINE--PEPTIDE N-ACETYLGLUCOSAMINYLTRANSFERASE SPINDLY-RELATED"/>
    <property type="match status" value="1"/>
</dbReference>
<evidence type="ECO:0000256" key="2">
    <source>
        <dbReference type="ARBA" id="ARBA00005386"/>
    </source>
</evidence>
<dbReference type="EC" id="2.4.1.255" evidence="3"/>
<dbReference type="EMBL" id="JAZAQF010000049">
    <property type="protein sequence ID" value="MFG3817612.1"/>
    <property type="molecule type" value="Genomic_DNA"/>
</dbReference>
<dbReference type="InterPro" id="IPR019734">
    <property type="entry name" value="TPR_rpt"/>
</dbReference>
<evidence type="ECO:0000259" key="9">
    <source>
        <dbReference type="Pfam" id="PF13844"/>
    </source>
</evidence>
<evidence type="ECO:0000256" key="6">
    <source>
        <dbReference type="ARBA" id="ARBA00022737"/>
    </source>
</evidence>
<dbReference type="SUPFAM" id="SSF48452">
    <property type="entry name" value="TPR-like"/>
    <property type="match status" value="1"/>
</dbReference>
<organism evidence="10 11">
    <name type="scientific">Limnothrix redekei LRLZ20PSL1</name>
    <dbReference type="NCBI Taxonomy" id="3112953"/>
    <lineage>
        <taxon>Bacteria</taxon>
        <taxon>Bacillati</taxon>
        <taxon>Cyanobacteriota</taxon>
        <taxon>Cyanophyceae</taxon>
        <taxon>Pseudanabaenales</taxon>
        <taxon>Pseudanabaenaceae</taxon>
        <taxon>Limnothrix</taxon>
    </lineage>
</organism>
<sequence>MDSPTPSPPFNFDPSAALGSVGVDRAHWRSQILTNPMAAEPYAALGELLRQSGQVAGAIEAWCKALALEPQRETWYAGALAAFDGWLKLPSVYETEAALWQARSNYAQGLDRLISLTRSHPALMQLALQAIALRVPFYLNYQGQNDRALQEQYGAWVCQTLATVFPDLAPLQPRWTRERSSGDRLRIGYFSSHFYHHSVMKTHLGWLRHADRDRLEIYSYYAGNRWDNTTDEARRLSDRFAFWETGNDFNPQRYAAFCRAAWQDQLDVAVMLDVGMDSVMYLIGGWRFAPVQCATWGHPVTTGLPTVDYYLSSDRMEPPQAETHYSETLICLPGLGIAYNRPPIAPQPQLDRAQLGLADDEVVYLCCQSLYKYLPQADRLWVEIAQAVPRSRLVFLASPFPEAAPPFAQRLAAAFAAAGLAFADHCTILPPQSQTQFWQLNQLADVFLDSIDWSGCNSALEAIAAGLPVVTLPGALMRGRHAAAILTELGLTETIAQTPEDYCDLAIGLGCDRAWRQNLRLEIAQRSARIFNQIHGVRALEAFYESAVQRRQQECTPCPIAQAGT</sequence>
<keyword evidence="4" id="KW-0328">Glycosyltransferase</keyword>
<keyword evidence="7 8" id="KW-0802">TPR repeat</keyword>
<dbReference type="RefSeq" id="WP_393012048.1">
    <property type="nucleotide sequence ID" value="NZ_JAZAQF010000049.1"/>
</dbReference>
<keyword evidence="11" id="KW-1185">Reference proteome</keyword>
<evidence type="ECO:0000256" key="5">
    <source>
        <dbReference type="ARBA" id="ARBA00022679"/>
    </source>
</evidence>
<dbReference type="InterPro" id="IPR011990">
    <property type="entry name" value="TPR-like_helical_dom_sf"/>
</dbReference>
<evidence type="ECO:0000256" key="1">
    <source>
        <dbReference type="ARBA" id="ARBA00004922"/>
    </source>
</evidence>
<evidence type="ECO:0000256" key="7">
    <source>
        <dbReference type="ARBA" id="ARBA00022803"/>
    </source>
</evidence>
<evidence type="ECO:0000256" key="3">
    <source>
        <dbReference type="ARBA" id="ARBA00011970"/>
    </source>
</evidence>
<accession>A0ABW7C8Z2</accession>
<dbReference type="Gene3D" id="1.25.40.10">
    <property type="entry name" value="Tetratricopeptide repeat domain"/>
    <property type="match status" value="1"/>
</dbReference>
<gene>
    <name evidence="10" type="ORF">VPK24_08180</name>
</gene>
<dbReference type="Proteomes" id="UP001604335">
    <property type="component" value="Unassembled WGS sequence"/>
</dbReference>
<evidence type="ECO:0000256" key="4">
    <source>
        <dbReference type="ARBA" id="ARBA00022676"/>
    </source>
</evidence>
<evidence type="ECO:0000313" key="10">
    <source>
        <dbReference type="EMBL" id="MFG3817612.1"/>
    </source>
</evidence>
<dbReference type="Gene3D" id="3.40.50.2000">
    <property type="entry name" value="Glycogen Phosphorylase B"/>
    <property type="match status" value="1"/>
</dbReference>
<feature type="domain" description="O-GlcNAc transferase C-terminal" evidence="9">
    <location>
        <begin position="352"/>
        <end position="526"/>
    </location>
</feature>